<feature type="transmembrane region" description="Helical" evidence="7">
    <location>
        <begin position="313"/>
        <end position="336"/>
    </location>
</feature>
<evidence type="ECO:0000313" key="9">
    <source>
        <dbReference type="Proteomes" id="UP000031121"/>
    </source>
</evidence>
<name>A0A0A8B3X1_9ACTN</name>
<feature type="transmembrane region" description="Helical" evidence="7">
    <location>
        <begin position="125"/>
        <end position="148"/>
    </location>
</feature>
<protein>
    <submittedName>
        <fullName evidence="8">Menaquinol oxidoreductase</fullName>
    </submittedName>
</protein>
<comment type="similarity">
    <text evidence="2">Belongs to the NrfD family.</text>
</comment>
<dbReference type="AlphaFoldDB" id="A0A0A8B3X1"/>
<evidence type="ECO:0000313" key="8">
    <source>
        <dbReference type="EMBL" id="AJC12055.1"/>
    </source>
</evidence>
<dbReference type="InterPro" id="IPR054823">
    <property type="entry name" value="DsrP-like"/>
</dbReference>
<feature type="transmembrane region" description="Helical" evidence="7">
    <location>
        <begin position="281"/>
        <end position="304"/>
    </location>
</feature>
<keyword evidence="9" id="KW-1185">Reference proteome</keyword>
<keyword evidence="6 7" id="KW-0472">Membrane</keyword>
<dbReference type="Proteomes" id="UP000031121">
    <property type="component" value="Chromosome"/>
</dbReference>
<reference evidence="8 9" key="2">
    <citation type="journal article" date="2015" name="Genome Announc.">
        <title>Complete Genome Sequence of Coriobacteriaceae Strain 68-1-3, a Novel Mucus-Degrading Isolate from the Swine Intestinal Tract.</title>
        <authorList>
            <person name="Looft T."/>
            <person name="Bayles D.O."/>
            <person name="Alt D.P."/>
            <person name="Stanton T.B."/>
        </authorList>
    </citation>
    <scope>NUCLEOTIDE SEQUENCE [LARGE SCALE GENOMIC DNA]</scope>
    <source>
        <strain evidence="8 9">68-1-3</strain>
    </source>
</reference>
<feature type="transmembrane region" description="Helical" evidence="7">
    <location>
        <begin position="84"/>
        <end position="105"/>
    </location>
</feature>
<feature type="transmembrane region" description="Helical" evidence="7">
    <location>
        <begin position="51"/>
        <end position="75"/>
    </location>
</feature>
<dbReference type="HOGENOM" id="CLU_045348_4_0_11"/>
<proteinExistence type="inferred from homology"/>
<keyword evidence="4 7" id="KW-0812">Transmembrane</keyword>
<dbReference type="STRING" id="1531429.JI75_04605"/>
<dbReference type="GO" id="GO:0005886">
    <property type="term" value="C:plasma membrane"/>
    <property type="evidence" value="ECO:0007669"/>
    <property type="project" value="UniProtKB-SubCell"/>
</dbReference>
<feature type="transmembrane region" description="Helical" evidence="7">
    <location>
        <begin position="12"/>
        <end position="31"/>
    </location>
</feature>
<feature type="transmembrane region" description="Helical" evidence="7">
    <location>
        <begin position="356"/>
        <end position="374"/>
    </location>
</feature>
<feature type="transmembrane region" description="Helical" evidence="7">
    <location>
        <begin position="239"/>
        <end position="261"/>
    </location>
</feature>
<keyword evidence="5 7" id="KW-1133">Transmembrane helix</keyword>
<dbReference type="Pfam" id="PF03916">
    <property type="entry name" value="NrfD"/>
    <property type="match status" value="1"/>
</dbReference>
<dbReference type="KEGG" id="cbac:JI75_04605"/>
<organism evidence="8 9">
    <name type="scientific">Berryella intestinalis</name>
    <dbReference type="NCBI Taxonomy" id="1531429"/>
    <lineage>
        <taxon>Bacteria</taxon>
        <taxon>Bacillati</taxon>
        <taxon>Actinomycetota</taxon>
        <taxon>Coriobacteriia</taxon>
        <taxon>Eggerthellales</taxon>
        <taxon>Eggerthellaceae</taxon>
        <taxon>Berryella</taxon>
    </lineage>
</organism>
<reference evidence="9" key="1">
    <citation type="submission" date="2014-08" db="EMBL/GenBank/DDBJ databases">
        <title>Coriobacteriaceae sp. complete genome.</title>
        <authorList>
            <person name="Looft T."/>
            <person name="Bayles D.O."/>
            <person name="Stanton T.B."/>
        </authorList>
    </citation>
    <scope>NUCLEOTIDE SEQUENCE [LARGE SCALE GENOMIC DNA]</scope>
    <source>
        <strain evidence="9">68-1-3</strain>
    </source>
</reference>
<dbReference type="PANTHER" id="PTHR43044:SF2">
    <property type="entry name" value="POLYSULPHIDE REDUCTASE NRFD"/>
    <property type="match status" value="1"/>
</dbReference>
<evidence type="ECO:0000256" key="5">
    <source>
        <dbReference type="ARBA" id="ARBA00022989"/>
    </source>
</evidence>
<evidence type="ECO:0000256" key="6">
    <source>
        <dbReference type="ARBA" id="ARBA00023136"/>
    </source>
</evidence>
<dbReference type="PANTHER" id="PTHR43044">
    <property type="match status" value="1"/>
</dbReference>
<keyword evidence="3" id="KW-1003">Cell membrane</keyword>
<dbReference type="EMBL" id="CP009302">
    <property type="protein sequence ID" value="AJC12055.1"/>
    <property type="molecule type" value="Genomic_DNA"/>
</dbReference>
<sequence>MLEKAFHGSKLYWGWVVALLAMIGIGVAAYANQFQNGLVVTGMSRDVNWGLYIAQFTFFVGVAASGVMVAIPLYLHNFKEFGKVVIFGEFLAVASVLVALLFIVIDMGYPTRVFNVILHPTPTAIVFWDVVALSSYLIVNILIGWAAVGAERKGVAPAKWVHVLSFVAIPLAISIHTVTAFLFCGMPGRDYWHTAILAARFLASAFAAGPALLIIICLIMRRLSVFKVGDRAIDALAKIVCYAIITNVFFFLLEVYTSFYSNIPAGTYPLQYLFFGLDGHAALVPFMWEAAAVLAFLGIGLLLVPKLRRNHKALVVALVSVFIACWIDKGLGLVLGGFVPNSFGHVVEYVPTATELLVILGVYAIGLLVLTVLYKVATGVRKELAQDR</sequence>
<dbReference type="NCBIfam" id="NF045798">
    <property type="entry name" value="DsrP"/>
    <property type="match status" value="1"/>
</dbReference>
<dbReference type="Gene3D" id="1.20.1630.10">
    <property type="entry name" value="Formate dehydrogenase/DMSO reductase domain"/>
    <property type="match status" value="1"/>
</dbReference>
<evidence type="ECO:0000256" key="3">
    <source>
        <dbReference type="ARBA" id="ARBA00022475"/>
    </source>
</evidence>
<evidence type="ECO:0000256" key="2">
    <source>
        <dbReference type="ARBA" id="ARBA00008929"/>
    </source>
</evidence>
<evidence type="ECO:0000256" key="1">
    <source>
        <dbReference type="ARBA" id="ARBA00004651"/>
    </source>
</evidence>
<feature type="transmembrane region" description="Helical" evidence="7">
    <location>
        <begin position="195"/>
        <end position="219"/>
    </location>
</feature>
<accession>A0A0A8B3X1</accession>
<gene>
    <name evidence="8" type="ORF">JI75_04605</name>
</gene>
<dbReference type="InterPro" id="IPR005614">
    <property type="entry name" value="NrfD-like"/>
</dbReference>
<evidence type="ECO:0000256" key="7">
    <source>
        <dbReference type="SAM" id="Phobius"/>
    </source>
</evidence>
<feature type="transmembrane region" description="Helical" evidence="7">
    <location>
        <begin position="160"/>
        <end position="183"/>
    </location>
</feature>
<dbReference type="OrthoDB" id="9768846at2"/>
<comment type="subcellular location">
    <subcellularLocation>
        <location evidence="1">Cell membrane</location>
        <topology evidence="1">Multi-pass membrane protein</topology>
    </subcellularLocation>
</comment>
<evidence type="ECO:0000256" key="4">
    <source>
        <dbReference type="ARBA" id="ARBA00022692"/>
    </source>
</evidence>